<dbReference type="Proteomes" id="UP001476798">
    <property type="component" value="Unassembled WGS sequence"/>
</dbReference>
<reference evidence="1 2" key="1">
    <citation type="submission" date="2021-06" db="EMBL/GenBank/DDBJ databases">
        <authorList>
            <person name="Palmer J.M."/>
        </authorList>
    </citation>
    <scope>NUCLEOTIDE SEQUENCE [LARGE SCALE GENOMIC DNA]</scope>
    <source>
        <strain evidence="1 2">GA_2019</strain>
        <tissue evidence="1">Muscle</tissue>
    </source>
</reference>
<feature type="non-terminal residue" evidence="1">
    <location>
        <position position="1"/>
    </location>
</feature>
<evidence type="ECO:0000313" key="1">
    <source>
        <dbReference type="EMBL" id="MEQ2173769.1"/>
    </source>
</evidence>
<comment type="caution">
    <text evidence="1">The sequence shown here is derived from an EMBL/GenBank/DDBJ whole genome shotgun (WGS) entry which is preliminary data.</text>
</comment>
<keyword evidence="2" id="KW-1185">Reference proteome</keyword>
<accession>A0ABV0NQT1</accession>
<name>A0ABV0NQT1_9TELE</name>
<proteinExistence type="predicted"/>
<dbReference type="EMBL" id="JAHRIO010050000">
    <property type="protein sequence ID" value="MEQ2173769.1"/>
    <property type="molecule type" value="Genomic_DNA"/>
</dbReference>
<gene>
    <name evidence="1" type="ORF">GOODEAATRI_000858</name>
</gene>
<sequence length="108" mass="11512">RKLTLKDGKLVCGFIYFCLCALGVCALCLLPEGLFGVFCAGFAPGGRRVLGVSHSDVISPDKGLVKAGILQAPTSFDCEGQLWRNGHYLPVSGSIKKPPPSCHSYPRC</sequence>
<organism evidence="1 2">
    <name type="scientific">Goodea atripinnis</name>
    <dbReference type="NCBI Taxonomy" id="208336"/>
    <lineage>
        <taxon>Eukaryota</taxon>
        <taxon>Metazoa</taxon>
        <taxon>Chordata</taxon>
        <taxon>Craniata</taxon>
        <taxon>Vertebrata</taxon>
        <taxon>Euteleostomi</taxon>
        <taxon>Actinopterygii</taxon>
        <taxon>Neopterygii</taxon>
        <taxon>Teleostei</taxon>
        <taxon>Neoteleostei</taxon>
        <taxon>Acanthomorphata</taxon>
        <taxon>Ovalentaria</taxon>
        <taxon>Atherinomorphae</taxon>
        <taxon>Cyprinodontiformes</taxon>
        <taxon>Goodeidae</taxon>
        <taxon>Goodea</taxon>
    </lineage>
</organism>
<protein>
    <submittedName>
        <fullName evidence="1">Uncharacterized protein</fullName>
    </submittedName>
</protein>
<evidence type="ECO:0000313" key="2">
    <source>
        <dbReference type="Proteomes" id="UP001476798"/>
    </source>
</evidence>